<dbReference type="InterPro" id="IPR052024">
    <property type="entry name" value="Methanogen_methyltrans"/>
</dbReference>
<dbReference type="Proteomes" id="UP000177025">
    <property type="component" value="Unassembled WGS sequence"/>
</dbReference>
<proteinExistence type="predicted"/>
<dbReference type="EMBL" id="MEUM01000004">
    <property type="protein sequence ID" value="OGC43861.1"/>
    <property type="molecule type" value="Genomic_DNA"/>
</dbReference>
<comment type="caution">
    <text evidence="2">The sequence shown here is derived from an EMBL/GenBank/DDBJ whole genome shotgun (WGS) entry which is preliminary data.</text>
</comment>
<sequence length="306" mass="33104">MDKVTSVIKKELKYAVFPMVCADHCAWLSDIDFASVATDAQKLAEVTINACQQYNYDAILLFSDAYVEAQAMGCPVRLTPFPIITGPMGAERIDRTQLIIEAAGKIKAKTDIPVFVSIKGPFSLAAFLCGLKEFMISLLKDNVKAEGFISKALEFQMQYLDRLSGLGVNIMIGDPVASASLISPETFRNYALPSLKTMITKIKSFGGLVAIHICGDTHPIVDQLDKIGADLLSIEDISIPTSTIKMGGVSTNTMLYGSLSNINAEIETALANDHLILSTSCDIPIHTPPENIKALISIARDKTKGQ</sequence>
<dbReference type="InterPro" id="IPR038071">
    <property type="entry name" value="UROD/MetE-like_sf"/>
</dbReference>
<dbReference type="GO" id="GO:0006779">
    <property type="term" value="P:porphyrin-containing compound biosynthetic process"/>
    <property type="evidence" value="ECO:0007669"/>
    <property type="project" value="InterPro"/>
</dbReference>
<reference evidence="2 3" key="1">
    <citation type="journal article" date="2016" name="Nat. Commun.">
        <title>Thousands of microbial genomes shed light on interconnected biogeochemical processes in an aquifer system.</title>
        <authorList>
            <person name="Anantharaman K."/>
            <person name="Brown C.T."/>
            <person name="Hug L.A."/>
            <person name="Sharon I."/>
            <person name="Castelle C.J."/>
            <person name="Probst A.J."/>
            <person name="Thomas B.C."/>
            <person name="Singh A."/>
            <person name="Wilkins M.J."/>
            <person name="Karaoz U."/>
            <person name="Brodie E.L."/>
            <person name="Williams K.H."/>
            <person name="Hubbard S.S."/>
            <person name="Banfield J.F."/>
        </authorList>
    </citation>
    <scope>NUCLEOTIDE SEQUENCE [LARGE SCALE GENOMIC DNA]</scope>
</reference>
<protein>
    <recommendedName>
        <fullName evidence="1">Uroporphyrinogen decarboxylase (URO-D) domain-containing protein</fullName>
    </recommendedName>
</protein>
<dbReference type="GO" id="GO:0004853">
    <property type="term" value="F:uroporphyrinogen decarboxylase activity"/>
    <property type="evidence" value="ECO:0007669"/>
    <property type="project" value="InterPro"/>
</dbReference>
<organism evidence="2 3">
    <name type="scientific">candidate division WOR-3 bacterium RBG_13_43_14</name>
    <dbReference type="NCBI Taxonomy" id="1802590"/>
    <lineage>
        <taxon>Bacteria</taxon>
        <taxon>Bacteria division WOR-3</taxon>
    </lineage>
</organism>
<dbReference type="PANTHER" id="PTHR47099:SF1">
    <property type="entry name" value="METHYLCOBAMIDE:COM METHYLTRANSFERASE MTBA"/>
    <property type="match status" value="1"/>
</dbReference>
<name>A0A1F4UFZ7_UNCW3</name>
<gene>
    <name evidence="2" type="ORF">A2Y85_06635</name>
</gene>
<dbReference type="SUPFAM" id="SSF51726">
    <property type="entry name" value="UROD/MetE-like"/>
    <property type="match status" value="1"/>
</dbReference>
<dbReference type="Pfam" id="PF01208">
    <property type="entry name" value="URO-D"/>
    <property type="match status" value="1"/>
</dbReference>
<evidence type="ECO:0000259" key="1">
    <source>
        <dbReference type="Pfam" id="PF01208"/>
    </source>
</evidence>
<dbReference type="Gene3D" id="3.20.20.210">
    <property type="match status" value="1"/>
</dbReference>
<evidence type="ECO:0000313" key="3">
    <source>
        <dbReference type="Proteomes" id="UP000177025"/>
    </source>
</evidence>
<feature type="domain" description="Uroporphyrinogen decarboxylase (URO-D)" evidence="1">
    <location>
        <begin position="28"/>
        <end position="300"/>
    </location>
</feature>
<dbReference type="AlphaFoldDB" id="A0A1F4UFZ7"/>
<evidence type="ECO:0000313" key="2">
    <source>
        <dbReference type="EMBL" id="OGC43861.1"/>
    </source>
</evidence>
<accession>A0A1F4UFZ7</accession>
<dbReference type="PANTHER" id="PTHR47099">
    <property type="entry name" value="METHYLCOBAMIDE:COM METHYLTRANSFERASE MTBA"/>
    <property type="match status" value="1"/>
</dbReference>
<dbReference type="InterPro" id="IPR000257">
    <property type="entry name" value="Uroporphyrinogen_deCOase"/>
</dbReference>